<dbReference type="Proteomes" id="UP000499080">
    <property type="component" value="Unassembled WGS sequence"/>
</dbReference>
<dbReference type="AlphaFoldDB" id="A0A4Y2TCK3"/>
<sequence>MGYIVRAAGGTRRLMGCKKLRAAGGRVDSDGISAVGRQLYAPSDGYTGPFVSEKVESGMASPCAAESKASVCAAGMHKACKVVS</sequence>
<evidence type="ECO:0000313" key="2">
    <source>
        <dbReference type="Proteomes" id="UP000499080"/>
    </source>
</evidence>
<reference evidence="1 2" key="1">
    <citation type="journal article" date="2019" name="Sci. Rep.">
        <title>Orb-weaving spider Araneus ventricosus genome elucidates the spidroin gene catalogue.</title>
        <authorList>
            <person name="Kono N."/>
            <person name="Nakamura H."/>
            <person name="Ohtoshi R."/>
            <person name="Moran D.A.P."/>
            <person name="Shinohara A."/>
            <person name="Yoshida Y."/>
            <person name="Fujiwara M."/>
            <person name="Mori M."/>
            <person name="Tomita M."/>
            <person name="Arakawa K."/>
        </authorList>
    </citation>
    <scope>NUCLEOTIDE SEQUENCE [LARGE SCALE GENOMIC DNA]</scope>
</reference>
<evidence type="ECO:0000313" key="1">
    <source>
        <dbReference type="EMBL" id="GBN97981.1"/>
    </source>
</evidence>
<dbReference type="EMBL" id="BGPR01027463">
    <property type="protein sequence ID" value="GBN97981.1"/>
    <property type="molecule type" value="Genomic_DNA"/>
</dbReference>
<accession>A0A4Y2TCK3</accession>
<organism evidence="1 2">
    <name type="scientific">Araneus ventricosus</name>
    <name type="common">Orbweaver spider</name>
    <name type="synonym">Epeira ventricosa</name>
    <dbReference type="NCBI Taxonomy" id="182803"/>
    <lineage>
        <taxon>Eukaryota</taxon>
        <taxon>Metazoa</taxon>
        <taxon>Ecdysozoa</taxon>
        <taxon>Arthropoda</taxon>
        <taxon>Chelicerata</taxon>
        <taxon>Arachnida</taxon>
        <taxon>Araneae</taxon>
        <taxon>Araneomorphae</taxon>
        <taxon>Entelegynae</taxon>
        <taxon>Araneoidea</taxon>
        <taxon>Araneidae</taxon>
        <taxon>Araneus</taxon>
    </lineage>
</organism>
<name>A0A4Y2TCK3_ARAVE</name>
<comment type="caution">
    <text evidence="1">The sequence shown here is derived from an EMBL/GenBank/DDBJ whole genome shotgun (WGS) entry which is preliminary data.</text>
</comment>
<protein>
    <submittedName>
        <fullName evidence="1">Uncharacterized protein</fullName>
    </submittedName>
</protein>
<gene>
    <name evidence="1" type="ORF">AVEN_176569_1</name>
</gene>
<proteinExistence type="predicted"/>
<keyword evidence="2" id="KW-1185">Reference proteome</keyword>